<dbReference type="InterPro" id="IPR001478">
    <property type="entry name" value="PDZ"/>
</dbReference>
<evidence type="ECO:0000256" key="4">
    <source>
        <dbReference type="ARBA" id="ARBA00013035"/>
    </source>
</evidence>
<dbReference type="InterPro" id="IPR011782">
    <property type="entry name" value="Pept_S1C_Do"/>
</dbReference>
<dbReference type="EC" id="3.4.21.107" evidence="4"/>
<organism evidence="16">
    <name type="scientific">hydrothermal vent metagenome</name>
    <dbReference type="NCBI Taxonomy" id="652676"/>
    <lineage>
        <taxon>unclassified sequences</taxon>
        <taxon>metagenomes</taxon>
        <taxon>ecological metagenomes</taxon>
    </lineage>
</organism>
<sequence>MQTPEPVRSSNSARSRKAAQSQSMFRTRKWLVATSLATVLALSAAGFVVSSQQSNAQVSVAVGAPASFADLVEAVKPSVVSISVDGRQEVRRLGSEEFFFQFPDLPRDHPLRKFFDQFEQRRGQSPDSPPRTRRFQAAGSGFIISADGLVVTNNHVIDNAQNITITDDSGVEYVATVVGTDRRTDLALLQIEGATDLPFVEFAEEEVRVGDWVLAVGNPFGLGGTVTAGIISARGRDIAASAYGDFLQIDAAINGGNSGGPTFNLSGKVVGVNTAIASPNGGNVGIAFAIPAQTVKQVITDLMDDGLVTRGFLGVGMQNVSKDIADSVGLNRARGAMVVALTDGGPAGKIGIQTGDIILNVNGELIDDSLDLTRTVATLAPGTPVKVVVWRDGKEVTYEVVLDERVEPSIEQVEEAAPEPVVEPEKPMPTSVGLTLMPNENGEGLVIMEITPDSVAEEKRFRPGDVLLEANGMELNSADEFEDIVASARESGRSTLLLKAMRGNQVRFLGLPV</sequence>
<dbReference type="GO" id="GO:0006508">
    <property type="term" value="P:proteolysis"/>
    <property type="evidence" value="ECO:0007669"/>
    <property type="project" value="UniProtKB-KW"/>
</dbReference>
<evidence type="ECO:0000256" key="8">
    <source>
        <dbReference type="ARBA" id="ARBA00022737"/>
    </source>
</evidence>
<dbReference type="GO" id="GO:0042597">
    <property type="term" value="C:periplasmic space"/>
    <property type="evidence" value="ECO:0007669"/>
    <property type="project" value="UniProtKB-SubCell"/>
</dbReference>
<dbReference type="SUPFAM" id="SSF50156">
    <property type="entry name" value="PDZ domain-like"/>
    <property type="match status" value="2"/>
</dbReference>
<evidence type="ECO:0000256" key="3">
    <source>
        <dbReference type="ARBA" id="ARBA00010541"/>
    </source>
</evidence>
<evidence type="ECO:0000256" key="10">
    <source>
        <dbReference type="ARBA" id="ARBA00022801"/>
    </source>
</evidence>
<keyword evidence="8" id="KW-0677">Repeat</keyword>
<comment type="subcellular location">
    <subcellularLocation>
        <location evidence="2">Periplasm</location>
    </subcellularLocation>
</comment>
<dbReference type="SUPFAM" id="SSF50494">
    <property type="entry name" value="Trypsin-like serine proteases"/>
    <property type="match status" value="1"/>
</dbReference>
<feature type="compositionally biased region" description="Low complexity" evidence="14">
    <location>
        <begin position="8"/>
        <end position="20"/>
    </location>
</feature>
<evidence type="ECO:0000256" key="13">
    <source>
        <dbReference type="ARBA" id="ARBA00032850"/>
    </source>
</evidence>
<evidence type="ECO:0000256" key="2">
    <source>
        <dbReference type="ARBA" id="ARBA00004418"/>
    </source>
</evidence>
<dbReference type="NCBIfam" id="TIGR02037">
    <property type="entry name" value="degP_htrA_DO"/>
    <property type="match status" value="1"/>
</dbReference>
<keyword evidence="11" id="KW-0720">Serine protease</keyword>
<dbReference type="SMART" id="SM00228">
    <property type="entry name" value="PDZ"/>
    <property type="match status" value="2"/>
</dbReference>
<evidence type="ECO:0000256" key="12">
    <source>
        <dbReference type="ARBA" id="ARBA00023016"/>
    </source>
</evidence>
<dbReference type="GO" id="GO:0004252">
    <property type="term" value="F:serine-type endopeptidase activity"/>
    <property type="evidence" value="ECO:0007669"/>
    <property type="project" value="InterPro"/>
</dbReference>
<dbReference type="CDD" id="cd10839">
    <property type="entry name" value="cpPDZ1_DegP-like"/>
    <property type="match status" value="1"/>
</dbReference>
<evidence type="ECO:0000256" key="7">
    <source>
        <dbReference type="ARBA" id="ARBA00022729"/>
    </source>
</evidence>
<protein>
    <recommendedName>
        <fullName evidence="5">Probable periplasmic serine endoprotease DegP-like</fullName>
        <ecNumber evidence="4">3.4.21.107</ecNumber>
    </recommendedName>
    <alternativeName>
        <fullName evidence="13">Protease Do</fullName>
    </alternativeName>
</protein>
<proteinExistence type="inferred from homology"/>
<evidence type="ECO:0000256" key="9">
    <source>
        <dbReference type="ARBA" id="ARBA00022764"/>
    </source>
</evidence>
<keyword evidence="6 16" id="KW-0645">Protease</keyword>
<dbReference type="PRINTS" id="PR00834">
    <property type="entry name" value="PROTEASES2C"/>
</dbReference>
<dbReference type="InterPro" id="IPR001940">
    <property type="entry name" value="Peptidase_S1C"/>
</dbReference>
<keyword evidence="10" id="KW-0378">Hydrolase</keyword>
<comment type="catalytic activity">
    <reaction evidence="1">
        <text>Acts on substrates that are at least partially unfolded. The cleavage site P1 residue is normally between a pair of hydrophobic residues, such as Val-|-Val.</text>
        <dbReference type="EC" id="3.4.21.107"/>
    </reaction>
</comment>
<dbReference type="PANTHER" id="PTHR22939">
    <property type="entry name" value="SERINE PROTEASE FAMILY S1C HTRA-RELATED"/>
    <property type="match status" value="1"/>
</dbReference>
<dbReference type="Pfam" id="PF13180">
    <property type="entry name" value="PDZ_2"/>
    <property type="match status" value="1"/>
</dbReference>
<accession>A0A3B0TUL6</accession>
<evidence type="ECO:0000256" key="6">
    <source>
        <dbReference type="ARBA" id="ARBA00022670"/>
    </source>
</evidence>
<keyword evidence="12" id="KW-0346">Stress response</keyword>
<evidence type="ECO:0000256" key="1">
    <source>
        <dbReference type="ARBA" id="ARBA00001772"/>
    </source>
</evidence>
<dbReference type="PANTHER" id="PTHR22939:SF130">
    <property type="entry name" value="PERIPLASMIC SERINE ENDOPROTEASE DEGP-LIKE-RELATED"/>
    <property type="match status" value="1"/>
</dbReference>
<feature type="region of interest" description="Disordered" evidence="14">
    <location>
        <begin position="1"/>
        <end position="20"/>
    </location>
</feature>
<evidence type="ECO:0000256" key="14">
    <source>
        <dbReference type="SAM" id="MobiDB-lite"/>
    </source>
</evidence>
<evidence type="ECO:0000256" key="5">
    <source>
        <dbReference type="ARBA" id="ARBA00013958"/>
    </source>
</evidence>
<dbReference type="InterPro" id="IPR036034">
    <property type="entry name" value="PDZ_sf"/>
</dbReference>
<dbReference type="InterPro" id="IPR009003">
    <property type="entry name" value="Peptidase_S1_PA"/>
</dbReference>
<dbReference type="EMBL" id="UOEQ01000408">
    <property type="protein sequence ID" value="VAW22295.1"/>
    <property type="molecule type" value="Genomic_DNA"/>
</dbReference>
<comment type="similarity">
    <text evidence="3">Belongs to the peptidase S1C family.</text>
</comment>
<dbReference type="Pfam" id="PF13365">
    <property type="entry name" value="Trypsin_2"/>
    <property type="match status" value="1"/>
</dbReference>
<dbReference type="AlphaFoldDB" id="A0A3B0TUL6"/>
<dbReference type="PROSITE" id="PS50106">
    <property type="entry name" value="PDZ"/>
    <property type="match status" value="2"/>
</dbReference>
<gene>
    <name evidence="16" type="ORF">MNBD_ALPHA11-2040</name>
</gene>
<feature type="domain" description="PDZ" evidence="15">
    <location>
        <begin position="421"/>
        <end position="503"/>
    </location>
</feature>
<keyword evidence="9" id="KW-0574">Periplasm</keyword>
<feature type="domain" description="PDZ" evidence="15">
    <location>
        <begin position="309"/>
        <end position="363"/>
    </location>
</feature>
<evidence type="ECO:0000256" key="11">
    <source>
        <dbReference type="ARBA" id="ARBA00022825"/>
    </source>
</evidence>
<dbReference type="Gene3D" id="2.40.10.120">
    <property type="match status" value="1"/>
</dbReference>
<name>A0A3B0TUL6_9ZZZZ</name>
<dbReference type="FunFam" id="2.40.10.120:FF:000007">
    <property type="entry name" value="Periplasmic serine endoprotease DegP-like"/>
    <property type="match status" value="1"/>
</dbReference>
<reference evidence="16" key="1">
    <citation type="submission" date="2018-06" db="EMBL/GenBank/DDBJ databases">
        <authorList>
            <person name="Zhirakovskaya E."/>
        </authorList>
    </citation>
    <scope>NUCLEOTIDE SEQUENCE</scope>
</reference>
<dbReference type="Gene3D" id="2.30.42.10">
    <property type="match status" value="2"/>
</dbReference>
<evidence type="ECO:0000313" key="16">
    <source>
        <dbReference type="EMBL" id="VAW22295.1"/>
    </source>
</evidence>
<evidence type="ECO:0000259" key="15">
    <source>
        <dbReference type="PROSITE" id="PS50106"/>
    </source>
</evidence>
<keyword evidence="7" id="KW-0732">Signal</keyword>